<feature type="region of interest" description="Disordered" evidence="6">
    <location>
        <begin position="641"/>
        <end position="663"/>
    </location>
</feature>
<feature type="region of interest" description="Disordered" evidence="6">
    <location>
        <begin position="572"/>
        <end position="592"/>
    </location>
</feature>
<dbReference type="PANTHER" id="PTHR31845">
    <property type="entry name" value="FINGER DOMAIN PROTEIN, PUTATIVE-RELATED"/>
    <property type="match status" value="1"/>
</dbReference>
<dbReference type="CDD" id="cd00067">
    <property type="entry name" value="GAL4"/>
    <property type="match status" value="1"/>
</dbReference>
<evidence type="ECO:0000256" key="2">
    <source>
        <dbReference type="ARBA" id="ARBA00023015"/>
    </source>
</evidence>
<dbReference type="Proteomes" id="UP000078237">
    <property type="component" value="Unassembled WGS sequence"/>
</dbReference>
<dbReference type="GO" id="GO:0005634">
    <property type="term" value="C:nucleus"/>
    <property type="evidence" value="ECO:0007669"/>
    <property type="project" value="UniProtKB-SubCell"/>
</dbReference>
<dbReference type="InterPro" id="IPR051089">
    <property type="entry name" value="prtT"/>
</dbReference>
<evidence type="ECO:0000256" key="3">
    <source>
        <dbReference type="ARBA" id="ARBA00023125"/>
    </source>
</evidence>
<gene>
    <name evidence="8" type="ORF">MMYC01_207300</name>
</gene>
<dbReference type="Gene3D" id="4.10.240.10">
    <property type="entry name" value="Zn(2)-C6 fungal-type DNA-binding domain"/>
    <property type="match status" value="1"/>
</dbReference>
<feature type="compositionally biased region" description="Acidic residues" evidence="6">
    <location>
        <begin position="135"/>
        <end position="152"/>
    </location>
</feature>
<comment type="subcellular location">
    <subcellularLocation>
        <location evidence="1">Nucleus</location>
    </subcellularLocation>
</comment>
<protein>
    <submittedName>
        <fullName evidence="8">Glucose transport transcription regulator RGT1</fullName>
    </submittedName>
</protein>
<sequence>MDTTESRDRATPRPLRITNACEACRSAKVKCQASNQLGICKRCLESKRECIFKTGPRTRRPRQPKRPEGTAAPSSSSSCTTNLTLPRPPPPPGPSKTFTIDIPMASDDDITDALETLRLHHEQAIDQLVPHISEGEDDDGEYNLDSCYEDMDHDWPEQASGAGSSSVLSHASSLPVGASALSTPPSSAAPNPPPSQVQAQTLAQQAPGKKAAPRSRTLASLGLQPQFNLDSAGQLFTTFKEVMLGHFHCVEIRDEETVVTMARERPFVLLALLAAASGSRTLQGQSLYDEEFRKILGLKFVAGGERSLELLQGLVIYIAWYPFHLRPKNKQALQYIRMAVDIVIDLELDQDLGTDSLGTAPSPERLEQIRLNASAWGRSLPLTYSAHTARCCEMLQRYSKLKGDQVLAWQVRLERLVEETSELYRVQRGQSRSEYQISLMVRGMENQLTEWETHIIHPHGYPLHPHPPLGSARPQTPLGPPVHTRLGSPFRTDRNRLLALIPNLHALYDCYFSLPSAEVNAFIIVEWSTLVLAVVLGFRMSFPLPFCPEWDDRSARELIRFPEYVDKLSRMGGGDGGGVTGERVDGEGASSANSVPRSMDVLSASKIVLAMVKTKYWKRAAKLDGGLPLAAQRWEEGQTAMSGTPAATAMHSRSSRRASNATGMVRPYDGCPMMDNSMEQYYPYWDDRFTNNLVTGAFAASADGQGEVDAATTVQNDLWAAMTMNWASQADVDFGTQDI</sequence>
<dbReference type="PANTHER" id="PTHR31845:SF39">
    <property type="entry name" value="TRANSCRIPTION FACTOR PBCR-RELATED"/>
    <property type="match status" value="1"/>
</dbReference>
<dbReference type="PROSITE" id="PS00463">
    <property type="entry name" value="ZN2_CY6_FUNGAL_1"/>
    <property type="match status" value="1"/>
</dbReference>
<dbReference type="STRING" id="100816.A0A175VXV7"/>
<evidence type="ECO:0000256" key="5">
    <source>
        <dbReference type="ARBA" id="ARBA00023242"/>
    </source>
</evidence>
<keyword evidence="3" id="KW-0238">DNA-binding</keyword>
<feature type="region of interest" description="Disordered" evidence="6">
    <location>
        <begin position="128"/>
        <end position="197"/>
    </location>
</feature>
<evidence type="ECO:0000256" key="6">
    <source>
        <dbReference type="SAM" id="MobiDB-lite"/>
    </source>
</evidence>
<accession>A0A175VXV7</accession>
<dbReference type="SUPFAM" id="SSF57701">
    <property type="entry name" value="Zn2/Cys6 DNA-binding domain"/>
    <property type="match status" value="1"/>
</dbReference>
<evidence type="ECO:0000313" key="9">
    <source>
        <dbReference type="Proteomes" id="UP000078237"/>
    </source>
</evidence>
<keyword evidence="9" id="KW-1185">Reference proteome</keyword>
<dbReference type="AlphaFoldDB" id="A0A175VXV7"/>
<reference evidence="8 9" key="1">
    <citation type="journal article" date="2016" name="Genome Announc.">
        <title>Genome Sequence of Madurella mycetomatis mm55, Isolated from a Human Mycetoma Case in Sudan.</title>
        <authorList>
            <person name="Smit S."/>
            <person name="Derks M.F."/>
            <person name="Bervoets S."/>
            <person name="Fahal A."/>
            <person name="van Leeuwen W."/>
            <person name="van Belkum A."/>
            <person name="van de Sande W.W."/>
        </authorList>
    </citation>
    <scope>NUCLEOTIDE SEQUENCE [LARGE SCALE GENOMIC DNA]</scope>
    <source>
        <strain evidence="9">mm55</strain>
    </source>
</reference>
<dbReference type="OrthoDB" id="5424793at2759"/>
<name>A0A175VXV7_9PEZI</name>
<dbReference type="InterPro" id="IPR001138">
    <property type="entry name" value="Zn2Cys6_DnaBD"/>
</dbReference>
<comment type="caution">
    <text evidence="8">The sequence shown here is derived from an EMBL/GenBank/DDBJ whole genome shotgun (WGS) entry which is preliminary data.</text>
</comment>
<evidence type="ECO:0000256" key="1">
    <source>
        <dbReference type="ARBA" id="ARBA00004123"/>
    </source>
</evidence>
<evidence type="ECO:0000256" key="4">
    <source>
        <dbReference type="ARBA" id="ARBA00023163"/>
    </source>
</evidence>
<dbReference type="SMART" id="SM00066">
    <property type="entry name" value="GAL4"/>
    <property type="match status" value="1"/>
</dbReference>
<dbReference type="InterPro" id="IPR036864">
    <property type="entry name" value="Zn2-C6_fun-type_DNA-bd_sf"/>
</dbReference>
<feature type="region of interest" description="Disordered" evidence="6">
    <location>
        <begin position="54"/>
        <end position="102"/>
    </location>
</feature>
<dbReference type="GO" id="GO:0000976">
    <property type="term" value="F:transcription cis-regulatory region binding"/>
    <property type="evidence" value="ECO:0007669"/>
    <property type="project" value="TreeGrafter"/>
</dbReference>
<evidence type="ECO:0000259" key="7">
    <source>
        <dbReference type="PROSITE" id="PS50048"/>
    </source>
</evidence>
<dbReference type="EMBL" id="LCTW02000213">
    <property type="protein sequence ID" value="KXX76398.1"/>
    <property type="molecule type" value="Genomic_DNA"/>
</dbReference>
<keyword evidence="5" id="KW-0539">Nucleus</keyword>
<keyword evidence="4" id="KW-0804">Transcription</keyword>
<dbReference type="VEuPathDB" id="FungiDB:MMYC01_207300"/>
<dbReference type="GO" id="GO:0000981">
    <property type="term" value="F:DNA-binding transcription factor activity, RNA polymerase II-specific"/>
    <property type="evidence" value="ECO:0007669"/>
    <property type="project" value="InterPro"/>
</dbReference>
<proteinExistence type="predicted"/>
<feature type="domain" description="Zn(2)-C6 fungal-type" evidence="7">
    <location>
        <begin position="20"/>
        <end position="52"/>
    </location>
</feature>
<organism evidence="8 9">
    <name type="scientific">Madurella mycetomatis</name>
    <dbReference type="NCBI Taxonomy" id="100816"/>
    <lineage>
        <taxon>Eukaryota</taxon>
        <taxon>Fungi</taxon>
        <taxon>Dikarya</taxon>
        <taxon>Ascomycota</taxon>
        <taxon>Pezizomycotina</taxon>
        <taxon>Sordariomycetes</taxon>
        <taxon>Sordariomycetidae</taxon>
        <taxon>Sordariales</taxon>
        <taxon>Sordariales incertae sedis</taxon>
        <taxon>Madurella</taxon>
    </lineage>
</organism>
<evidence type="ECO:0000313" key="8">
    <source>
        <dbReference type="EMBL" id="KXX76398.1"/>
    </source>
</evidence>
<dbReference type="PROSITE" id="PS50048">
    <property type="entry name" value="ZN2_CY6_FUNGAL_2"/>
    <property type="match status" value="1"/>
</dbReference>
<keyword evidence="2" id="KW-0805">Transcription regulation</keyword>
<dbReference type="GO" id="GO:0008270">
    <property type="term" value="F:zinc ion binding"/>
    <property type="evidence" value="ECO:0007669"/>
    <property type="project" value="InterPro"/>
</dbReference>
<feature type="compositionally biased region" description="Low complexity" evidence="6">
    <location>
        <begin position="159"/>
        <end position="189"/>
    </location>
</feature>